<comment type="caution">
    <text evidence="1">The sequence shown here is derived from an EMBL/GenBank/DDBJ whole genome shotgun (WGS) entry which is preliminary data.</text>
</comment>
<dbReference type="EMBL" id="JAHUTI010030916">
    <property type="protein sequence ID" value="MED6242378.1"/>
    <property type="molecule type" value="Genomic_DNA"/>
</dbReference>
<proteinExistence type="predicted"/>
<reference evidence="1 2" key="1">
    <citation type="submission" date="2021-07" db="EMBL/GenBank/DDBJ databases">
        <authorList>
            <person name="Palmer J.M."/>
        </authorList>
    </citation>
    <scope>NUCLEOTIDE SEQUENCE [LARGE SCALE GENOMIC DNA]</scope>
    <source>
        <strain evidence="1 2">AT_MEX2019</strain>
        <tissue evidence="1">Muscle</tissue>
    </source>
</reference>
<name>A0ABU7AWN0_9TELE</name>
<keyword evidence="2" id="KW-1185">Reference proteome</keyword>
<sequence length="98" mass="10824">MALLGFLCSGAPLDVYGSDLLRICPGGQDYVLSGLWAPEITARFGVSTRTIRGRLRETSLRNADLYSSLYDEELDRMVSEVHRSHPNSGVVRNSVPLK</sequence>
<evidence type="ECO:0000313" key="1">
    <source>
        <dbReference type="EMBL" id="MED6242378.1"/>
    </source>
</evidence>
<dbReference type="Proteomes" id="UP001345963">
    <property type="component" value="Unassembled WGS sequence"/>
</dbReference>
<gene>
    <name evidence="1" type="ORF">ATANTOWER_003856</name>
</gene>
<protein>
    <submittedName>
        <fullName evidence="1">Uncharacterized protein</fullName>
    </submittedName>
</protein>
<evidence type="ECO:0000313" key="2">
    <source>
        <dbReference type="Proteomes" id="UP001345963"/>
    </source>
</evidence>
<accession>A0ABU7AWN0</accession>
<organism evidence="1 2">
    <name type="scientific">Ataeniobius toweri</name>
    <dbReference type="NCBI Taxonomy" id="208326"/>
    <lineage>
        <taxon>Eukaryota</taxon>
        <taxon>Metazoa</taxon>
        <taxon>Chordata</taxon>
        <taxon>Craniata</taxon>
        <taxon>Vertebrata</taxon>
        <taxon>Euteleostomi</taxon>
        <taxon>Actinopterygii</taxon>
        <taxon>Neopterygii</taxon>
        <taxon>Teleostei</taxon>
        <taxon>Neoteleostei</taxon>
        <taxon>Acanthomorphata</taxon>
        <taxon>Ovalentaria</taxon>
        <taxon>Atherinomorphae</taxon>
        <taxon>Cyprinodontiformes</taxon>
        <taxon>Goodeidae</taxon>
        <taxon>Ataeniobius</taxon>
    </lineage>
</organism>